<proteinExistence type="predicted"/>
<sequence length="163" mass="17862">MHDKALRIYLNDHLAGATTGAELSRRIARAHDSSGRAPELRRLAEDIADDRRSLLALMESLGIAPQQYKACGGWVAEKIARLKLNGRVRRRSGLSTIVELETLRMGIQGKYLLWTALMAAAPVPGPIDTTRLQELADRAKDQMETVEALHRTAAGAVLGEGRI</sequence>
<reference evidence="1" key="1">
    <citation type="submission" date="2024-03" db="EMBL/GenBank/DDBJ databases">
        <title>Novel Streptomyces species of biotechnological and ecological value are a feature of Machair soil.</title>
        <authorList>
            <person name="Prole J.R."/>
            <person name="Goodfellow M."/>
            <person name="Allenby N."/>
            <person name="Ward A.C."/>
        </authorList>
    </citation>
    <scope>NUCLEOTIDE SEQUENCE</scope>
    <source>
        <strain evidence="1">MS1.AVA.4</strain>
    </source>
</reference>
<comment type="caution">
    <text evidence="1">The sequence shown here is derived from an EMBL/GenBank/DDBJ whole genome shotgun (WGS) entry which is preliminary data.</text>
</comment>
<accession>A0ACC6QTB5</accession>
<name>A0ACC6QTB5_9ACTN</name>
<gene>
    <name evidence="1" type="ORF">WKI58_34690</name>
</gene>
<organism evidence="1 2">
    <name type="scientific">Streptomyces pratisoli</name>
    <dbReference type="NCBI Taxonomy" id="3139917"/>
    <lineage>
        <taxon>Bacteria</taxon>
        <taxon>Bacillati</taxon>
        <taxon>Actinomycetota</taxon>
        <taxon>Actinomycetes</taxon>
        <taxon>Kitasatosporales</taxon>
        <taxon>Streptomycetaceae</taxon>
        <taxon>Streptomyces</taxon>
    </lineage>
</organism>
<evidence type="ECO:0000313" key="1">
    <source>
        <dbReference type="EMBL" id="MEJ8661599.1"/>
    </source>
</evidence>
<evidence type="ECO:0000313" key="2">
    <source>
        <dbReference type="Proteomes" id="UP001375539"/>
    </source>
</evidence>
<keyword evidence="2" id="KW-1185">Reference proteome</keyword>
<dbReference type="EMBL" id="JBBKAI010000002">
    <property type="protein sequence ID" value="MEJ8661599.1"/>
    <property type="molecule type" value="Genomic_DNA"/>
</dbReference>
<protein>
    <submittedName>
        <fullName evidence="1">Uncharacterized protein</fullName>
    </submittedName>
</protein>
<dbReference type="Proteomes" id="UP001375539">
    <property type="component" value="Unassembled WGS sequence"/>
</dbReference>